<dbReference type="GO" id="GO:0004124">
    <property type="term" value="F:cysteine synthase activity"/>
    <property type="evidence" value="ECO:0007669"/>
    <property type="project" value="UniProtKB-EC"/>
</dbReference>
<comment type="caution">
    <text evidence="4">The sequence shown here is derived from an EMBL/GenBank/DDBJ whole genome shotgun (WGS) entry which is preliminary data.</text>
</comment>
<evidence type="ECO:0000256" key="2">
    <source>
        <dbReference type="ARBA" id="ARBA00022898"/>
    </source>
</evidence>
<gene>
    <name evidence="4" type="ORF">JOF56_008922</name>
</gene>
<feature type="domain" description="Tryptophan synthase beta chain-like PALP" evidence="3">
    <location>
        <begin position="34"/>
        <end position="264"/>
    </location>
</feature>
<reference evidence="4 5" key="1">
    <citation type="submission" date="2021-03" db="EMBL/GenBank/DDBJ databases">
        <title>Sequencing the genomes of 1000 actinobacteria strains.</title>
        <authorList>
            <person name="Klenk H.-P."/>
        </authorList>
    </citation>
    <scope>NUCLEOTIDE SEQUENCE [LARGE SCALE GENOMIC DNA]</scope>
    <source>
        <strain evidence="4 5">DSM 46670</strain>
    </source>
</reference>
<evidence type="ECO:0000256" key="1">
    <source>
        <dbReference type="ARBA" id="ARBA00001933"/>
    </source>
</evidence>
<keyword evidence="2" id="KW-0663">Pyridoxal phosphate</keyword>
<name>A0ABS4TVV1_9PSEU</name>
<sequence length="346" mass="38076">MSAGVFADVVETQRIPTLVRLAPNLYALTYRLMKMVPARHILRRAAESGRLDRDTSVVETTSGTFGLALAMQCAIDGRPLILVGDPVIDERLRRQLEDLGAVVEIVRHQAAAGGYQASRLARLAEIQTALPNTFCPEQYSNPDNPGSYAMIAELLTDRLGQVDCLIGPVGSGGSMCGTTRYLRQSNPGLVSIGIDSHRSVLFGQPDGHRVLRGLGNSLHPANLDHTQFDEVHWVTEADVFHSTRRLHQDHALFMGPTSGASYLVGSWWAGVHPDSLTVIVLPDEGYRYHDTVYDDAWLTGYSREPRPSPRIVRGPRDADQSWCRMLWRRRSLADVTAGADLIKASG</sequence>
<keyword evidence="4" id="KW-0808">Transferase</keyword>
<dbReference type="RefSeq" id="WP_209645514.1">
    <property type="nucleotide sequence ID" value="NZ_JAGINW010000001.1"/>
</dbReference>
<keyword evidence="5" id="KW-1185">Reference proteome</keyword>
<protein>
    <submittedName>
        <fullName evidence="4">Cysteine synthase A</fullName>
        <ecNumber evidence="4">2.5.1.47</ecNumber>
    </submittedName>
</protein>
<dbReference type="Proteomes" id="UP001519332">
    <property type="component" value="Unassembled WGS sequence"/>
</dbReference>
<evidence type="ECO:0000313" key="5">
    <source>
        <dbReference type="Proteomes" id="UP001519332"/>
    </source>
</evidence>
<accession>A0ABS4TVV1</accession>
<proteinExistence type="predicted"/>
<dbReference type="SUPFAM" id="SSF53686">
    <property type="entry name" value="Tryptophan synthase beta subunit-like PLP-dependent enzymes"/>
    <property type="match status" value="1"/>
</dbReference>
<dbReference type="InterPro" id="IPR001926">
    <property type="entry name" value="TrpB-like_PALP"/>
</dbReference>
<organism evidence="4 5">
    <name type="scientific">Kibdelosporangium banguiense</name>
    <dbReference type="NCBI Taxonomy" id="1365924"/>
    <lineage>
        <taxon>Bacteria</taxon>
        <taxon>Bacillati</taxon>
        <taxon>Actinomycetota</taxon>
        <taxon>Actinomycetes</taxon>
        <taxon>Pseudonocardiales</taxon>
        <taxon>Pseudonocardiaceae</taxon>
        <taxon>Kibdelosporangium</taxon>
    </lineage>
</organism>
<dbReference type="InterPro" id="IPR036052">
    <property type="entry name" value="TrpB-like_PALP_sf"/>
</dbReference>
<dbReference type="InterPro" id="IPR050214">
    <property type="entry name" value="Cys_Synth/Cystath_Beta-Synth"/>
</dbReference>
<evidence type="ECO:0000259" key="3">
    <source>
        <dbReference type="Pfam" id="PF00291"/>
    </source>
</evidence>
<dbReference type="PANTHER" id="PTHR10314">
    <property type="entry name" value="CYSTATHIONINE BETA-SYNTHASE"/>
    <property type="match status" value="1"/>
</dbReference>
<dbReference type="Pfam" id="PF00291">
    <property type="entry name" value="PALP"/>
    <property type="match status" value="1"/>
</dbReference>
<comment type="cofactor">
    <cofactor evidence="1">
        <name>pyridoxal 5'-phosphate</name>
        <dbReference type="ChEBI" id="CHEBI:597326"/>
    </cofactor>
</comment>
<dbReference type="Gene3D" id="3.40.50.1100">
    <property type="match status" value="2"/>
</dbReference>
<evidence type="ECO:0000313" key="4">
    <source>
        <dbReference type="EMBL" id="MBP2328537.1"/>
    </source>
</evidence>
<dbReference type="EC" id="2.5.1.47" evidence="4"/>
<dbReference type="EMBL" id="JAGINW010000001">
    <property type="protein sequence ID" value="MBP2328537.1"/>
    <property type="molecule type" value="Genomic_DNA"/>
</dbReference>